<gene>
    <name evidence="1" type="ORF">CLTHE_08680</name>
</gene>
<dbReference type="OrthoDB" id="9784740at2"/>
<dbReference type="SUPFAM" id="SSF48371">
    <property type="entry name" value="ARM repeat"/>
    <property type="match status" value="1"/>
</dbReference>
<evidence type="ECO:0000313" key="1">
    <source>
        <dbReference type="EMBL" id="OPX49114.1"/>
    </source>
</evidence>
<dbReference type="InterPro" id="IPR014825">
    <property type="entry name" value="DNA_alkylation"/>
</dbReference>
<sequence>MRTKIKQMHEELNTFPTSKAVYTMASKLYKDLPKSDDEFIELCDELVQSHDWTLYEMMTVWIKKRKTAYLTKYFKTYEKWLYEYTNNFGACDQLCYRVLNPIIERYPTLFEEVRKWSKSDNPYVKRASAICLMKSTKSFVVNVPFSYVKEISDELLEDNHIYVQKGVGWLLKYSYLSYPDEVVNYIKSNVNRMSRITFMYALEKMPHELKEEIIKSR</sequence>
<name>A0A1V4SYS8_9CLOT</name>
<dbReference type="CDD" id="cd06561">
    <property type="entry name" value="AlkD_like"/>
    <property type="match status" value="1"/>
</dbReference>
<comment type="caution">
    <text evidence="1">The sequence shown here is derived from an EMBL/GenBank/DDBJ whole genome shotgun (WGS) entry which is preliminary data.</text>
</comment>
<proteinExistence type="predicted"/>
<dbReference type="AlphaFoldDB" id="A0A1V4SYS8"/>
<dbReference type="Proteomes" id="UP000191448">
    <property type="component" value="Unassembled WGS sequence"/>
</dbReference>
<dbReference type="Gene3D" id="1.25.10.90">
    <property type="match status" value="1"/>
</dbReference>
<dbReference type="EMBL" id="LTAY01000026">
    <property type="protein sequence ID" value="OPX49114.1"/>
    <property type="molecule type" value="Genomic_DNA"/>
</dbReference>
<reference evidence="1 2" key="1">
    <citation type="submission" date="2016-02" db="EMBL/GenBank/DDBJ databases">
        <title>Genome sequence of Clostridium thermobutyricum DSM 4928.</title>
        <authorList>
            <person name="Poehlein A."/>
            <person name="Daniel R."/>
        </authorList>
    </citation>
    <scope>NUCLEOTIDE SEQUENCE [LARGE SCALE GENOMIC DNA]</scope>
    <source>
        <strain evidence="1 2">DSM 4928</strain>
    </source>
</reference>
<dbReference type="PANTHER" id="PTHR34070:SF1">
    <property type="entry name" value="DNA ALKYLATION REPAIR PROTEIN"/>
    <property type="match status" value="1"/>
</dbReference>
<accession>A0A1V4SYS8</accession>
<organism evidence="1 2">
    <name type="scientific">Clostridium thermobutyricum DSM 4928</name>
    <dbReference type="NCBI Taxonomy" id="1121339"/>
    <lineage>
        <taxon>Bacteria</taxon>
        <taxon>Bacillati</taxon>
        <taxon>Bacillota</taxon>
        <taxon>Clostridia</taxon>
        <taxon>Eubacteriales</taxon>
        <taxon>Clostridiaceae</taxon>
        <taxon>Clostridium</taxon>
    </lineage>
</organism>
<dbReference type="RefSeq" id="WP_080022163.1">
    <property type="nucleotide sequence ID" value="NZ_LTAY01000026.1"/>
</dbReference>
<dbReference type="Pfam" id="PF08713">
    <property type="entry name" value="DNA_alkylation"/>
    <property type="match status" value="1"/>
</dbReference>
<protein>
    <submittedName>
        <fullName evidence="1">DNA alkylation repair enzyme</fullName>
    </submittedName>
</protein>
<dbReference type="PANTHER" id="PTHR34070">
    <property type="entry name" value="ARMADILLO-TYPE FOLD"/>
    <property type="match status" value="1"/>
</dbReference>
<dbReference type="InterPro" id="IPR016024">
    <property type="entry name" value="ARM-type_fold"/>
</dbReference>
<evidence type="ECO:0000313" key="2">
    <source>
        <dbReference type="Proteomes" id="UP000191448"/>
    </source>
</evidence>